<feature type="compositionally biased region" description="Low complexity" evidence="1">
    <location>
        <begin position="22"/>
        <end position="45"/>
    </location>
</feature>
<dbReference type="AlphaFoldDB" id="A0A8H8A2K7"/>
<keyword evidence="3" id="KW-1185">Reference proteome</keyword>
<feature type="region of interest" description="Disordered" evidence="1">
    <location>
        <begin position="100"/>
        <end position="141"/>
    </location>
</feature>
<evidence type="ECO:0000313" key="3">
    <source>
        <dbReference type="Proteomes" id="UP000673691"/>
    </source>
</evidence>
<evidence type="ECO:0000256" key="1">
    <source>
        <dbReference type="SAM" id="MobiDB-lite"/>
    </source>
</evidence>
<protein>
    <submittedName>
        <fullName evidence="2">Uncharacterized protein</fullName>
    </submittedName>
</protein>
<gene>
    <name evidence="2" type="ORF">BJ554DRAFT_1410</name>
</gene>
<feature type="compositionally biased region" description="Polar residues" evidence="1">
    <location>
        <begin position="1"/>
        <end position="18"/>
    </location>
</feature>
<comment type="caution">
    <text evidence="2">The sequence shown here is derived from an EMBL/GenBank/DDBJ whole genome shotgun (WGS) entry which is preliminary data.</text>
</comment>
<accession>A0A8H8A2K7</accession>
<dbReference type="EMBL" id="JAEFCI010000105">
    <property type="protein sequence ID" value="KAG5463765.1"/>
    <property type="molecule type" value="Genomic_DNA"/>
</dbReference>
<dbReference type="Proteomes" id="UP000673691">
    <property type="component" value="Unassembled WGS sequence"/>
</dbReference>
<organism evidence="2 3">
    <name type="scientific">Olpidium bornovanus</name>
    <dbReference type="NCBI Taxonomy" id="278681"/>
    <lineage>
        <taxon>Eukaryota</taxon>
        <taxon>Fungi</taxon>
        <taxon>Fungi incertae sedis</taxon>
        <taxon>Olpidiomycota</taxon>
        <taxon>Olpidiomycotina</taxon>
        <taxon>Olpidiomycetes</taxon>
        <taxon>Olpidiales</taxon>
        <taxon>Olpidiaceae</taxon>
        <taxon>Olpidium</taxon>
    </lineage>
</organism>
<sequence>MTAAATNAQGPSQDQANLDTHGAALAANASSRSGASHSSRRVASGPGPATGDGGENRGAQGPEPTHGESVPGAYSIHRRLFRLIRAAIWLDPPRRVRLRDRAASSGDQGEAGNEYFADTSAFPEDLHNSGSPSFDSRDEYATTEEKWMQGERFDATQTAATSEVHWRVKRLSKVALGKVSCFVAFSTSQLCFWLTRPSMGQIYVPSGGGEGDYLLHLYDTSDTRRIRKRKVIQCHEGRWTITDASLSPDSNGQVHIYDVTGRIVRTLDVSEAGRDGRLSRTSSADLWASDPDVRIGPPRRVVRHLPVVRDV</sequence>
<evidence type="ECO:0000313" key="2">
    <source>
        <dbReference type="EMBL" id="KAG5463765.1"/>
    </source>
</evidence>
<reference evidence="2 3" key="1">
    <citation type="journal article" name="Sci. Rep.">
        <title>Genome-scale phylogenetic analyses confirm Olpidium as the closest living zoosporic fungus to the non-flagellated, terrestrial fungi.</title>
        <authorList>
            <person name="Chang Y."/>
            <person name="Rochon D."/>
            <person name="Sekimoto S."/>
            <person name="Wang Y."/>
            <person name="Chovatia M."/>
            <person name="Sandor L."/>
            <person name="Salamov A."/>
            <person name="Grigoriev I.V."/>
            <person name="Stajich J.E."/>
            <person name="Spatafora J.W."/>
        </authorList>
    </citation>
    <scope>NUCLEOTIDE SEQUENCE [LARGE SCALE GENOMIC DNA]</scope>
    <source>
        <strain evidence="2">S191</strain>
    </source>
</reference>
<proteinExistence type="predicted"/>
<dbReference type="OrthoDB" id="63070at2759"/>
<feature type="region of interest" description="Disordered" evidence="1">
    <location>
        <begin position="1"/>
        <end position="71"/>
    </location>
</feature>
<name>A0A8H8A2K7_9FUNG</name>
<feature type="non-terminal residue" evidence="2">
    <location>
        <position position="311"/>
    </location>
</feature>